<dbReference type="HAMAP" id="MF_03058">
    <property type="entry name" value="VMA21"/>
    <property type="match status" value="1"/>
</dbReference>
<gene>
    <name evidence="8" type="ORF">AXF42_Ash007089</name>
</gene>
<keyword evidence="5 6" id="KW-0968">Cytoplasmic vesicle</keyword>
<dbReference type="EMBL" id="KZ451886">
    <property type="protein sequence ID" value="PKA66392.1"/>
    <property type="molecule type" value="Genomic_DNA"/>
</dbReference>
<feature type="compositionally biased region" description="Basic and acidic residues" evidence="7">
    <location>
        <begin position="97"/>
        <end position="106"/>
    </location>
</feature>
<dbReference type="STRING" id="1088818.A0A2I0BF39"/>
<dbReference type="PANTHER" id="PTHR31792:SF3">
    <property type="entry name" value="VACUOLAR ATPASE ASSEMBLY INTEGRAL MEMBRANE PROTEIN VMA21"/>
    <property type="match status" value="1"/>
</dbReference>
<feature type="region of interest" description="Disordered" evidence="7">
    <location>
        <begin position="87"/>
        <end position="106"/>
    </location>
</feature>
<evidence type="ECO:0000256" key="1">
    <source>
        <dbReference type="ARBA" id="ARBA00022692"/>
    </source>
</evidence>
<keyword evidence="9" id="KW-1185">Reference proteome</keyword>
<evidence type="ECO:0000256" key="6">
    <source>
        <dbReference type="HAMAP-Rule" id="MF_03058"/>
    </source>
</evidence>
<dbReference type="InterPro" id="IPR019013">
    <property type="entry name" value="Vma21"/>
</dbReference>
<evidence type="ECO:0000256" key="7">
    <source>
        <dbReference type="SAM" id="MobiDB-lite"/>
    </source>
</evidence>
<dbReference type="GO" id="GO:0070072">
    <property type="term" value="P:vacuolar proton-transporting V-type ATPase complex assembly"/>
    <property type="evidence" value="ECO:0007669"/>
    <property type="project" value="UniProtKB-UniRule"/>
</dbReference>
<reference evidence="8 9" key="1">
    <citation type="journal article" date="2017" name="Nature">
        <title>The Apostasia genome and the evolution of orchids.</title>
        <authorList>
            <person name="Zhang G.Q."/>
            <person name="Liu K.W."/>
            <person name="Li Z."/>
            <person name="Lohaus R."/>
            <person name="Hsiao Y.Y."/>
            <person name="Niu S.C."/>
            <person name="Wang J.Y."/>
            <person name="Lin Y.C."/>
            <person name="Xu Q."/>
            <person name="Chen L.J."/>
            <person name="Yoshida K."/>
            <person name="Fujiwara S."/>
            <person name="Wang Z.W."/>
            <person name="Zhang Y.Q."/>
            <person name="Mitsuda N."/>
            <person name="Wang M."/>
            <person name="Liu G.H."/>
            <person name="Pecoraro L."/>
            <person name="Huang H.X."/>
            <person name="Xiao X.J."/>
            <person name="Lin M."/>
            <person name="Wu X.Y."/>
            <person name="Wu W.L."/>
            <person name="Chen Y.Y."/>
            <person name="Chang S.B."/>
            <person name="Sakamoto S."/>
            <person name="Ohme-Takagi M."/>
            <person name="Yagi M."/>
            <person name="Zeng S.J."/>
            <person name="Shen C.Y."/>
            <person name="Yeh C.M."/>
            <person name="Luo Y.B."/>
            <person name="Tsai W.C."/>
            <person name="Van de Peer Y."/>
            <person name="Liu Z.J."/>
        </authorList>
    </citation>
    <scope>NUCLEOTIDE SEQUENCE [LARGE SCALE GENOMIC DNA]</scope>
    <source>
        <strain evidence="9">cv. Shenzhen</strain>
        <tissue evidence="8">Stem</tissue>
    </source>
</reference>
<evidence type="ECO:0000256" key="2">
    <source>
        <dbReference type="ARBA" id="ARBA00022824"/>
    </source>
</evidence>
<feature type="transmembrane region" description="Helical" evidence="6">
    <location>
        <begin position="7"/>
        <end position="26"/>
    </location>
</feature>
<sequence length="106" mass="11374">MAGVALKFLFASIVMWVAPILILHGFNHHLFPGASGLSSSTMTLVSGFLAVISVNLVIALYIIMAMWEPRDPQHQPDPTFLAAAKASISQPLPSGSSREDAREKAD</sequence>
<dbReference type="Pfam" id="PF09446">
    <property type="entry name" value="VMA21"/>
    <property type="match status" value="1"/>
</dbReference>
<dbReference type="OrthoDB" id="160405at2759"/>
<evidence type="ECO:0000256" key="5">
    <source>
        <dbReference type="ARBA" id="ARBA00023329"/>
    </source>
</evidence>
<keyword evidence="4 6" id="KW-0472">Membrane</keyword>
<dbReference type="PANTHER" id="PTHR31792">
    <property type="entry name" value="VACUOLAR ATPASE ASSEMBLY INTEGRAL MEMBRANE PROTEIN VMA21"/>
    <property type="match status" value="1"/>
</dbReference>
<comment type="similarity">
    <text evidence="6">Belongs to the VMA21 family.</text>
</comment>
<keyword evidence="2 6" id="KW-0256">Endoplasmic reticulum</keyword>
<organism evidence="8 9">
    <name type="scientific">Apostasia shenzhenica</name>
    <dbReference type="NCBI Taxonomy" id="1088818"/>
    <lineage>
        <taxon>Eukaryota</taxon>
        <taxon>Viridiplantae</taxon>
        <taxon>Streptophyta</taxon>
        <taxon>Embryophyta</taxon>
        <taxon>Tracheophyta</taxon>
        <taxon>Spermatophyta</taxon>
        <taxon>Magnoliopsida</taxon>
        <taxon>Liliopsida</taxon>
        <taxon>Asparagales</taxon>
        <taxon>Orchidaceae</taxon>
        <taxon>Apostasioideae</taxon>
        <taxon>Apostasia</taxon>
    </lineage>
</organism>
<feature type="transmembrane region" description="Helical" evidence="6">
    <location>
        <begin position="46"/>
        <end position="67"/>
    </location>
</feature>
<dbReference type="Proteomes" id="UP000236161">
    <property type="component" value="Unassembled WGS sequence"/>
</dbReference>
<accession>A0A2I0BF39</accession>
<keyword evidence="1 6" id="KW-0812">Transmembrane</keyword>
<dbReference type="GO" id="GO:0012507">
    <property type="term" value="C:ER to Golgi transport vesicle membrane"/>
    <property type="evidence" value="ECO:0007669"/>
    <property type="project" value="UniProtKB-SubCell"/>
</dbReference>
<dbReference type="GO" id="GO:0005789">
    <property type="term" value="C:endoplasmic reticulum membrane"/>
    <property type="evidence" value="ECO:0007669"/>
    <property type="project" value="UniProtKB-SubCell"/>
</dbReference>
<proteinExistence type="inferred from homology"/>
<keyword evidence="3 6" id="KW-1133">Transmembrane helix</keyword>
<evidence type="ECO:0000256" key="4">
    <source>
        <dbReference type="ARBA" id="ARBA00023136"/>
    </source>
</evidence>
<comment type="function">
    <text evidence="6">Required for the assembly of the V0 complex of the vacuolar ATPase (V-ATPase) in the endoplasmic reticulum.</text>
</comment>
<protein>
    <recommendedName>
        <fullName evidence="6">Vacuolar ATPase assembly integral membrane protein VMA21 homolog</fullName>
    </recommendedName>
</protein>
<comment type="subcellular location">
    <subcellularLocation>
        <location evidence="6">Endoplasmic reticulum membrane</location>
        <topology evidence="6">Multi-pass membrane protein</topology>
    </subcellularLocation>
    <subcellularLocation>
        <location evidence="6">Endoplasmic reticulum-Golgi intermediate compartment membrane</location>
        <topology evidence="6">Multi-pass membrane protein</topology>
    </subcellularLocation>
    <subcellularLocation>
        <location evidence="6">Cytoplasmic vesicle</location>
        <location evidence="6">COPII-coated vesicle membrane</location>
        <topology evidence="6">Multi-pass membrane protein</topology>
    </subcellularLocation>
</comment>
<dbReference type="AlphaFoldDB" id="A0A2I0BF39"/>
<feature type="compositionally biased region" description="Polar residues" evidence="7">
    <location>
        <begin position="87"/>
        <end position="96"/>
    </location>
</feature>
<dbReference type="GO" id="GO:0033116">
    <property type="term" value="C:endoplasmic reticulum-Golgi intermediate compartment membrane"/>
    <property type="evidence" value="ECO:0007669"/>
    <property type="project" value="UniProtKB-SubCell"/>
</dbReference>
<evidence type="ECO:0000256" key="3">
    <source>
        <dbReference type="ARBA" id="ARBA00022989"/>
    </source>
</evidence>
<name>A0A2I0BF39_9ASPA</name>
<evidence type="ECO:0000313" key="8">
    <source>
        <dbReference type="EMBL" id="PKA66392.1"/>
    </source>
</evidence>
<evidence type="ECO:0000313" key="9">
    <source>
        <dbReference type="Proteomes" id="UP000236161"/>
    </source>
</evidence>